<gene>
    <name evidence="1" type="ORF">LCGC14_1571130</name>
</gene>
<organism evidence="1">
    <name type="scientific">marine sediment metagenome</name>
    <dbReference type="NCBI Taxonomy" id="412755"/>
    <lineage>
        <taxon>unclassified sequences</taxon>
        <taxon>metagenomes</taxon>
        <taxon>ecological metagenomes</taxon>
    </lineage>
</organism>
<sequence length="93" mass="11397">MGACDEFGCDTAPTKEYLLRQEYPDLEEKWLVYNDHKRNFLVAEGRLSKFGIVKRFFNPKEYDRVRENWVKTKFLYMDALKEYQILEKLLWDY</sequence>
<accession>A0A0F9LK20</accession>
<dbReference type="EMBL" id="LAZR01012255">
    <property type="protein sequence ID" value="KKM27795.1"/>
    <property type="molecule type" value="Genomic_DNA"/>
</dbReference>
<reference evidence="1" key="1">
    <citation type="journal article" date="2015" name="Nature">
        <title>Complex archaea that bridge the gap between prokaryotes and eukaryotes.</title>
        <authorList>
            <person name="Spang A."/>
            <person name="Saw J.H."/>
            <person name="Jorgensen S.L."/>
            <person name="Zaremba-Niedzwiedzka K."/>
            <person name="Martijn J."/>
            <person name="Lind A.E."/>
            <person name="van Eijk R."/>
            <person name="Schleper C."/>
            <person name="Guy L."/>
            <person name="Ettema T.J."/>
        </authorList>
    </citation>
    <scope>NUCLEOTIDE SEQUENCE</scope>
</reference>
<dbReference type="AlphaFoldDB" id="A0A0F9LK20"/>
<evidence type="ECO:0000313" key="1">
    <source>
        <dbReference type="EMBL" id="KKM27795.1"/>
    </source>
</evidence>
<comment type="caution">
    <text evidence="1">The sequence shown here is derived from an EMBL/GenBank/DDBJ whole genome shotgun (WGS) entry which is preliminary data.</text>
</comment>
<protein>
    <submittedName>
        <fullName evidence="1">Uncharacterized protein</fullName>
    </submittedName>
</protein>
<proteinExistence type="predicted"/>
<name>A0A0F9LK20_9ZZZZ</name>